<dbReference type="AlphaFoldDB" id="A0A562M0P0"/>
<evidence type="ECO:0000313" key="1">
    <source>
        <dbReference type="EMBL" id="TWI13514.1"/>
    </source>
</evidence>
<accession>A0A562M0P0</accession>
<keyword evidence="2" id="KW-1185">Reference proteome</keyword>
<organism evidence="1 2">
    <name type="scientific">Aerolutibacter ruishenii</name>
    <dbReference type="NCBI Taxonomy" id="686800"/>
    <lineage>
        <taxon>Bacteria</taxon>
        <taxon>Pseudomonadati</taxon>
        <taxon>Pseudomonadota</taxon>
        <taxon>Gammaproteobacteria</taxon>
        <taxon>Lysobacterales</taxon>
        <taxon>Lysobacteraceae</taxon>
        <taxon>Aerolutibacter</taxon>
    </lineage>
</organism>
<comment type="caution">
    <text evidence="1">The sequence shown here is derived from an EMBL/GenBank/DDBJ whole genome shotgun (WGS) entry which is preliminary data.</text>
</comment>
<evidence type="ECO:0000313" key="2">
    <source>
        <dbReference type="Proteomes" id="UP000316471"/>
    </source>
</evidence>
<reference evidence="1 2" key="1">
    <citation type="journal article" date="2015" name="Stand. Genomic Sci.">
        <title>Genomic Encyclopedia of Bacterial and Archaeal Type Strains, Phase III: the genomes of soil and plant-associated and newly described type strains.</title>
        <authorList>
            <person name="Whitman W.B."/>
            <person name="Woyke T."/>
            <person name="Klenk H.P."/>
            <person name="Zhou Y."/>
            <person name="Lilburn T.G."/>
            <person name="Beck B.J."/>
            <person name="De Vos P."/>
            <person name="Vandamme P."/>
            <person name="Eisen J.A."/>
            <person name="Garrity G."/>
            <person name="Hugenholtz P."/>
            <person name="Kyrpides N.C."/>
        </authorList>
    </citation>
    <scope>NUCLEOTIDE SEQUENCE [LARGE SCALE GENOMIC DNA]</scope>
    <source>
        <strain evidence="1 2">CGMCC 1.10136</strain>
    </source>
</reference>
<dbReference type="EMBL" id="VLKP01000002">
    <property type="protein sequence ID" value="TWI13514.1"/>
    <property type="molecule type" value="Genomic_DNA"/>
</dbReference>
<gene>
    <name evidence="1" type="ORF">IP93_00676</name>
</gene>
<proteinExistence type="predicted"/>
<protein>
    <submittedName>
        <fullName evidence="1">Uncharacterized protein</fullName>
    </submittedName>
</protein>
<name>A0A562M0P0_9GAMM</name>
<dbReference type="Proteomes" id="UP000316471">
    <property type="component" value="Unassembled WGS sequence"/>
</dbReference>
<sequence length="126" mass="13670">METPDGAEKEFSVTTVLQFDQHRRRAADPDATPVSVTAFGFCVGPTFVAWQAVSTIHAGRVHGMPCDDVVLEFAAHGKNLPVRASQPGFAALEAAMVDAFPDTAGWREALQASLRPRGRMLLYCRP</sequence>